<dbReference type="RefSeq" id="WP_106599193.1">
    <property type="nucleotide sequence ID" value="NZ_PYAS01000020.1"/>
</dbReference>
<feature type="domain" description="NAD(P)-binding" evidence="1">
    <location>
        <begin position="9"/>
        <end position="131"/>
    </location>
</feature>
<organism evidence="2 3">
    <name type="scientific">Dyadobacter jiangsuensis</name>
    <dbReference type="NCBI Taxonomy" id="1591085"/>
    <lineage>
        <taxon>Bacteria</taxon>
        <taxon>Pseudomonadati</taxon>
        <taxon>Bacteroidota</taxon>
        <taxon>Cytophagia</taxon>
        <taxon>Cytophagales</taxon>
        <taxon>Spirosomataceae</taxon>
        <taxon>Dyadobacter</taxon>
    </lineage>
</organism>
<evidence type="ECO:0000259" key="1">
    <source>
        <dbReference type="Pfam" id="PF13460"/>
    </source>
</evidence>
<keyword evidence="3" id="KW-1185">Reference proteome</keyword>
<name>A0A2P8FLD8_9BACT</name>
<sequence length="134" mass="14494">MAVKVLVLGARGGIAQHVTRFLKGNKGVELTLFSRNTSVLKDEAPGAAVIEGDVLRNTDLDTAIKGQYIVYANLAGQIDKMAAAIVKSMEAAGVKRLIFITSLGIYKEIPGKFGQWNEIRIRSLPIATKKALRN</sequence>
<dbReference type="Proteomes" id="UP000241964">
    <property type="component" value="Unassembled WGS sequence"/>
</dbReference>
<accession>A0A2P8FLD8</accession>
<dbReference type="InterPro" id="IPR051606">
    <property type="entry name" value="Polyketide_Oxido-like"/>
</dbReference>
<dbReference type="InterPro" id="IPR036291">
    <property type="entry name" value="NAD(P)-bd_dom_sf"/>
</dbReference>
<dbReference type="SUPFAM" id="SSF51735">
    <property type="entry name" value="NAD(P)-binding Rossmann-fold domains"/>
    <property type="match status" value="1"/>
</dbReference>
<dbReference type="OrthoDB" id="9803892at2"/>
<dbReference type="Gene3D" id="3.40.50.720">
    <property type="entry name" value="NAD(P)-binding Rossmann-like Domain"/>
    <property type="match status" value="1"/>
</dbReference>
<evidence type="ECO:0000313" key="3">
    <source>
        <dbReference type="Proteomes" id="UP000241964"/>
    </source>
</evidence>
<dbReference type="GO" id="GO:0042602">
    <property type="term" value="F:riboflavin reductase (NADPH) activity"/>
    <property type="evidence" value="ECO:0007669"/>
    <property type="project" value="TreeGrafter"/>
</dbReference>
<reference evidence="2 3" key="1">
    <citation type="submission" date="2018-03" db="EMBL/GenBank/DDBJ databases">
        <title>Genomic Encyclopedia of Archaeal and Bacterial Type Strains, Phase II (KMG-II): from individual species to whole genera.</title>
        <authorList>
            <person name="Goeker M."/>
        </authorList>
    </citation>
    <scope>NUCLEOTIDE SEQUENCE [LARGE SCALE GENOMIC DNA]</scope>
    <source>
        <strain evidence="2 3">DSM 29057</strain>
    </source>
</reference>
<dbReference type="InterPro" id="IPR016040">
    <property type="entry name" value="NAD(P)-bd_dom"/>
</dbReference>
<dbReference type="PANTHER" id="PTHR43355:SF2">
    <property type="entry name" value="FLAVIN REDUCTASE (NADPH)"/>
    <property type="match status" value="1"/>
</dbReference>
<gene>
    <name evidence="2" type="ORF">CLV60_12074</name>
</gene>
<protein>
    <submittedName>
        <fullName evidence="2">Putative NAD(P)-binding protein</fullName>
    </submittedName>
</protein>
<dbReference type="Pfam" id="PF13460">
    <property type="entry name" value="NAD_binding_10"/>
    <property type="match status" value="1"/>
</dbReference>
<dbReference type="AlphaFoldDB" id="A0A2P8FLD8"/>
<proteinExistence type="predicted"/>
<evidence type="ECO:0000313" key="2">
    <source>
        <dbReference type="EMBL" id="PSL22530.1"/>
    </source>
</evidence>
<comment type="caution">
    <text evidence="2">The sequence shown here is derived from an EMBL/GenBank/DDBJ whole genome shotgun (WGS) entry which is preliminary data.</text>
</comment>
<dbReference type="PANTHER" id="PTHR43355">
    <property type="entry name" value="FLAVIN REDUCTASE (NADPH)"/>
    <property type="match status" value="1"/>
</dbReference>
<dbReference type="EMBL" id="PYAS01000020">
    <property type="protein sequence ID" value="PSL22530.1"/>
    <property type="molecule type" value="Genomic_DNA"/>
</dbReference>
<dbReference type="GO" id="GO:0004074">
    <property type="term" value="F:biliverdin reductase [NAD(P)H] activity"/>
    <property type="evidence" value="ECO:0007669"/>
    <property type="project" value="TreeGrafter"/>
</dbReference>